<dbReference type="PANTHER" id="PTHR37610">
    <property type="entry name" value="CCHC-TYPE DOMAIN-CONTAINING PROTEIN"/>
    <property type="match status" value="1"/>
</dbReference>
<reference evidence="4" key="1">
    <citation type="journal article" date="2019" name="Gigascience">
        <title>De novo genome assembly of the endangered Acer yangbiense, a plant species with extremely small populations endemic to Yunnan Province, China.</title>
        <authorList>
            <person name="Yang J."/>
            <person name="Wariss H.M."/>
            <person name="Tao L."/>
            <person name="Zhang R."/>
            <person name="Yun Q."/>
            <person name="Hollingsworth P."/>
            <person name="Dao Z."/>
            <person name="Luo G."/>
            <person name="Guo H."/>
            <person name="Ma Y."/>
            <person name="Sun W."/>
        </authorList>
    </citation>
    <scope>NUCLEOTIDE SEQUENCE [LARGE SCALE GENOMIC DNA]</scope>
    <source>
        <strain evidence="4">cv. br00</strain>
    </source>
</reference>
<sequence length="725" mass="81050">MSLFPPPLTRLPPSFSSKHHFIFKPTLSIRPTNPPLLLSTFKASTDDGGAGVSASAATVVEPKSEQKEPEASESVPVAEENSNGAVAFGGGVKVEVSKIEDPGEAWTRYGRDAADLEDMADADLEDMADHEEIHANIMFPYLSCILLSCNYVLISLLYYSVVKSSTSKSVYENDSSSPYFLNSSDNPGGVLVSCLLKGDNYPTWRRAMMNALRAKNKLGFVDGSLLKPEEDIKEIQTWEKCNSMVISWIFNALAPELHDSVAYVDSAHEMWGELQERFSQGNVPRIHELKREICLAQQKDLTVSVYYTKLKGLWDELSAYSTVPLCSCGAGKQILAERETEKVHQFLMGLNDQYGIIRSQILNMEPFPSINKAYAFVTKEEKQLAIAGISRDQLTEAATFNVKHNRFPTKNFAGEQQRGEPSKFTTKDFAADQQRGETSRFREPEHVSSNNAIAESSQSTGKSFNLTQEQYEQLMFLLPSANQNVANFVGKVTHSADTTDWILDSGASEHLICDSLDETDTHTTLQNLPVKLPNGTSVPVHSVGQIRYGRDAADLEDMADADLEDMADHEEIHANIMIPYLSCILLSWRSAPPYTKEVRRRKWLEGNPESSSNDDPVVFDTSIIPWWAWMKRFHLPEAELLNGRTAMIGFFMAYLVDSLTGVGVVDQMGNFFCKTLLFVAVVGVLLIRKNEDLETLKTLLEETTFYDRQWQATWQDETSSSPKNE</sequence>
<comment type="caution">
    <text evidence="3">The sequence shown here is derived from an EMBL/GenBank/DDBJ whole genome shotgun (WGS) entry which is preliminary data.</text>
</comment>
<dbReference type="PANTHER" id="PTHR37610:SF97">
    <property type="entry name" value="RETROTRANSPOSON GAG DOMAIN-CONTAINING PROTEIN"/>
    <property type="match status" value="1"/>
</dbReference>
<dbReference type="SUPFAM" id="SSF103511">
    <property type="entry name" value="Chlorophyll a-b binding protein"/>
    <property type="match status" value="1"/>
</dbReference>
<dbReference type="AlphaFoldDB" id="A0A5N5P4Y4"/>
<evidence type="ECO:0000256" key="1">
    <source>
        <dbReference type="SAM" id="MobiDB-lite"/>
    </source>
</evidence>
<feature type="compositionally biased region" description="Basic and acidic residues" evidence="1">
    <location>
        <begin position="417"/>
        <end position="446"/>
    </location>
</feature>
<accession>A0A5N5P4Y4</accession>
<proteinExistence type="predicted"/>
<name>A0A5N5P4Y4_9ROSI</name>
<dbReference type="Pfam" id="PF14244">
    <property type="entry name" value="Retrotran_gag_3"/>
    <property type="match status" value="1"/>
</dbReference>
<gene>
    <name evidence="3" type="ORF">DKX38_001177</name>
</gene>
<feature type="region of interest" description="Disordered" evidence="1">
    <location>
        <begin position="49"/>
        <end position="78"/>
    </location>
</feature>
<evidence type="ECO:0000313" key="3">
    <source>
        <dbReference type="EMBL" id="KAB5573983.1"/>
    </source>
</evidence>
<dbReference type="Proteomes" id="UP000326939">
    <property type="component" value="Chromosome 1"/>
</dbReference>
<dbReference type="EMBL" id="VDCV01000001">
    <property type="protein sequence ID" value="KAB5573983.1"/>
    <property type="molecule type" value="Genomic_DNA"/>
</dbReference>
<feature type="compositionally biased region" description="Polar residues" evidence="1">
    <location>
        <begin position="447"/>
        <end position="461"/>
    </location>
</feature>
<protein>
    <recommendedName>
        <fullName evidence="2">Retrotransposon Copia-like N-terminal domain-containing protein</fullName>
    </recommendedName>
</protein>
<feature type="region of interest" description="Disordered" evidence="1">
    <location>
        <begin position="412"/>
        <end position="461"/>
    </location>
</feature>
<feature type="domain" description="Retrotransposon Copia-like N-terminal" evidence="2">
    <location>
        <begin position="183"/>
        <end position="229"/>
    </location>
</feature>
<dbReference type="InterPro" id="IPR029472">
    <property type="entry name" value="Copia-like_N"/>
</dbReference>
<evidence type="ECO:0000313" key="4">
    <source>
        <dbReference type="Proteomes" id="UP000326939"/>
    </source>
</evidence>
<organism evidence="3 4">
    <name type="scientific">Salix brachista</name>
    <dbReference type="NCBI Taxonomy" id="2182728"/>
    <lineage>
        <taxon>Eukaryota</taxon>
        <taxon>Viridiplantae</taxon>
        <taxon>Streptophyta</taxon>
        <taxon>Embryophyta</taxon>
        <taxon>Tracheophyta</taxon>
        <taxon>Spermatophyta</taxon>
        <taxon>Magnoliopsida</taxon>
        <taxon>eudicotyledons</taxon>
        <taxon>Gunneridae</taxon>
        <taxon>Pentapetalae</taxon>
        <taxon>rosids</taxon>
        <taxon>fabids</taxon>
        <taxon>Malpighiales</taxon>
        <taxon>Salicaceae</taxon>
        <taxon>Saliceae</taxon>
        <taxon>Salix</taxon>
    </lineage>
</organism>
<evidence type="ECO:0000259" key="2">
    <source>
        <dbReference type="Pfam" id="PF14244"/>
    </source>
</evidence>
<keyword evidence="4" id="KW-1185">Reference proteome</keyword>